<dbReference type="PANTHER" id="PTHR32309:SF13">
    <property type="entry name" value="FERRIC ENTEROBACTIN TRANSPORT PROTEIN FEPE"/>
    <property type="match status" value="1"/>
</dbReference>
<dbReference type="Pfam" id="PF13614">
    <property type="entry name" value="AAA_31"/>
    <property type="match status" value="1"/>
</dbReference>
<dbReference type="KEGG" id="cfm:BJL90_06645"/>
<reference evidence="11 13" key="2">
    <citation type="submission" date="2017-03" db="EMBL/GenBank/DDBJ databases">
        <title>Complete sequence of Clostridium formicaceticum DSM 92.</title>
        <authorList>
            <person name="Poehlein A."/>
            <person name="Karl M."/>
            <person name="Bengelsdorf F.R."/>
            <person name="Duerre P."/>
            <person name="Daniel R."/>
        </authorList>
    </citation>
    <scope>NUCLEOTIDE SEQUENCE [LARGE SCALE GENOMIC DNA]</scope>
    <source>
        <strain evidence="11 13">DSM 92</strain>
    </source>
</reference>
<dbReference type="SUPFAM" id="SSF52540">
    <property type="entry name" value="P-loop containing nucleoside triphosphate hydrolases"/>
    <property type="match status" value="1"/>
</dbReference>
<name>A0AAC9WFJ6_9CLOT</name>
<dbReference type="GO" id="GO:0005524">
    <property type="term" value="F:ATP binding"/>
    <property type="evidence" value="ECO:0007669"/>
    <property type="project" value="UniProtKB-KW"/>
</dbReference>
<evidence type="ECO:0000256" key="2">
    <source>
        <dbReference type="ARBA" id="ARBA00011903"/>
    </source>
</evidence>
<keyword evidence="4" id="KW-0547">Nucleotide-binding</keyword>
<dbReference type="Proteomes" id="UP000192478">
    <property type="component" value="Chromosome"/>
</dbReference>
<keyword evidence="7" id="KW-0829">Tyrosine-protein kinase</keyword>
<evidence type="ECO:0000256" key="3">
    <source>
        <dbReference type="ARBA" id="ARBA00022679"/>
    </source>
</evidence>
<keyword evidence="12" id="KW-1185">Reference proteome</keyword>
<gene>
    <name evidence="11" type="primary">ywqD</name>
    <name evidence="10" type="ORF">BJL90_06645</name>
    <name evidence="11" type="ORF">CLFO_02210</name>
</gene>
<sequence length="245" mass="26801">MKERKIITHSNPKSPISEAYRTLRTNIQFASLDNPIKVLMVTSSGPGEGKTTTTANLAVTMAQLGAKVLVMDADLRKPAVHKAFQLSNSEGVTNILVKDLNYKEFLLKTEVEGLEVLPSGAIPPNPSELLASQKMKNFIHSLREDYDYILIDTPPAAIVTDAALLSTAVDGVILVCAAGEVAIQGAQRAKELLDNVNANIIGVVLNKIPIGKKGSSYYSYYYYSSYYGEEEPVKNKKNKRMKQHG</sequence>
<evidence type="ECO:0000256" key="8">
    <source>
        <dbReference type="ARBA" id="ARBA00051245"/>
    </source>
</evidence>
<evidence type="ECO:0000256" key="1">
    <source>
        <dbReference type="ARBA" id="ARBA00007316"/>
    </source>
</evidence>
<evidence type="ECO:0000256" key="7">
    <source>
        <dbReference type="ARBA" id="ARBA00023137"/>
    </source>
</evidence>
<dbReference type="InterPro" id="IPR005702">
    <property type="entry name" value="Wzc-like_C"/>
</dbReference>
<accession>A0AAC9WFJ6</accession>
<dbReference type="GO" id="GO:0004715">
    <property type="term" value="F:non-membrane spanning protein tyrosine kinase activity"/>
    <property type="evidence" value="ECO:0007669"/>
    <property type="project" value="UniProtKB-EC"/>
</dbReference>
<evidence type="ECO:0000313" key="12">
    <source>
        <dbReference type="Proteomes" id="UP000177894"/>
    </source>
</evidence>
<organism evidence="11 13">
    <name type="scientific">Clostridium formicaceticum</name>
    <dbReference type="NCBI Taxonomy" id="1497"/>
    <lineage>
        <taxon>Bacteria</taxon>
        <taxon>Bacillati</taxon>
        <taxon>Bacillota</taxon>
        <taxon>Clostridia</taxon>
        <taxon>Eubacteriales</taxon>
        <taxon>Clostridiaceae</taxon>
        <taxon>Clostridium</taxon>
    </lineage>
</organism>
<evidence type="ECO:0000256" key="5">
    <source>
        <dbReference type="ARBA" id="ARBA00022777"/>
    </source>
</evidence>
<dbReference type="GO" id="GO:0005886">
    <property type="term" value="C:plasma membrane"/>
    <property type="evidence" value="ECO:0007669"/>
    <property type="project" value="UniProtKB-ARBA"/>
</dbReference>
<evidence type="ECO:0000313" key="11">
    <source>
        <dbReference type="EMBL" id="ARE85905.1"/>
    </source>
</evidence>
<keyword evidence="6" id="KW-0067">ATP-binding</keyword>
<reference evidence="10 12" key="1">
    <citation type="submission" date="2016-10" db="EMBL/GenBank/DDBJ databases">
        <title>Complete Genome Sequence of Acetogen Clostridium formicoaceticum ATCC 27076.</title>
        <authorList>
            <person name="Bao T."/>
            <person name="Cheng C."/>
            <person name="Zhao J."/>
            <person name="Yang S.-T."/>
            <person name="Wang J."/>
            <person name="Wang M."/>
        </authorList>
    </citation>
    <scope>NUCLEOTIDE SEQUENCE [LARGE SCALE GENOMIC DNA]</scope>
    <source>
        <strain evidence="10 12">ATCC 27076</strain>
    </source>
</reference>
<dbReference type="RefSeq" id="WP_070965624.1">
    <property type="nucleotide sequence ID" value="NZ_CP017603.1"/>
</dbReference>
<dbReference type="InterPro" id="IPR050445">
    <property type="entry name" value="Bact_polysacc_biosynth/exp"/>
</dbReference>
<dbReference type="AlphaFoldDB" id="A0AAC9WFJ6"/>
<evidence type="ECO:0000256" key="6">
    <source>
        <dbReference type="ARBA" id="ARBA00022840"/>
    </source>
</evidence>
<evidence type="ECO:0000313" key="10">
    <source>
        <dbReference type="EMBL" id="AOY75598.1"/>
    </source>
</evidence>
<feature type="domain" description="AAA" evidence="9">
    <location>
        <begin position="38"/>
        <end position="197"/>
    </location>
</feature>
<keyword evidence="5 11" id="KW-0418">Kinase</keyword>
<dbReference type="EC" id="2.7.10.2" evidence="2"/>
<dbReference type="InterPro" id="IPR027417">
    <property type="entry name" value="P-loop_NTPase"/>
</dbReference>
<dbReference type="FunFam" id="3.40.50.300:FF:000527">
    <property type="entry name" value="Tyrosine-protein kinase etk"/>
    <property type="match status" value="1"/>
</dbReference>
<dbReference type="Proteomes" id="UP000177894">
    <property type="component" value="Chromosome"/>
</dbReference>
<evidence type="ECO:0000256" key="4">
    <source>
        <dbReference type="ARBA" id="ARBA00022741"/>
    </source>
</evidence>
<dbReference type="CDD" id="cd05387">
    <property type="entry name" value="BY-kinase"/>
    <property type="match status" value="1"/>
</dbReference>
<keyword evidence="3 11" id="KW-0808">Transferase</keyword>
<comment type="catalytic activity">
    <reaction evidence="8">
        <text>L-tyrosyl-[protein] + ATP = O-phospho-L-tyrosyl-[protein] + ADP + H(+)</text>
        <dbReference type="Rhea" id="RHEA:10596"/>
        <dbReference type="Rhea" id="RHEA-COMP:10136"/>
        <dbReference type="Rhea" id="RHEA-COMP:20101"/>
        <dbReference type="ChEBI" id="CHEBI:15378"/>
        <dbReference type="ChEBI" id="CHEBI:30616"/>
        <dbReference type="ChEBI" id="CHEBI:46858"/>
        <dbReference type="ChEBI" id="CHEBI:61978"/>
        <dbReference type="ChEBI" id="CHEBI:456216"/>
        <dbReference type="EC" id="2.7.10.2"/>
    </reaction>
</comment>
<dbReference type="EMBL" id="CP020559">
    <property type="protein sequence ID" value="ARE85905.1"/>
    <property type="molecule type" value="Genomic_DNA"/>
</dbReference>
<dbReference type="InterPro" id="IPR025669">
    <property type="entry name" value="AAA_dom"/>
</dbReference>
<protein>
    <recommendedName>
        <fullName evidence="2">non-specific protein-tyrosine kinase</fullName>
        <ecNumber evidence="2">2.7.10.2</ecNumber>
    </recommendedName>
</protein>
<dbReference type="EMBL" id="CP017603">
    <property type="protein sequence ID" value="AOY75598.1"/>
    <property type="molecule type" value="Genomic_DNA"/>
</dbReference>
<evidence type="ECO:0000313" key="13">
    <source>
        <dbReference type="Proteomes" id="UP000192478"/>
    </source>
</evidence>
<dbReference type="PANTHER" id="PTHR32309">
    <property type="entry name" value="TYROSINE-PROTEIN KINASE"/>
    <property type="match status" value="1"/>
</dbReference>
<evidence type="ECO:0000259" key="9">
    <source>
        <dbReference type="Pfam" id="PF13614"/>
    </source>
</evidence>
<dbReference type="GO" id="GO:0042802">
    <property type="term" value="F:identical protein binding"/>
    <property type="evidence" value="ECO:0007669"/>
    <property type="project" value="UniProtKB-ARBA"/>
</dbReference>
<comment type="similarity">
    <text evidence="1">Belongs to the CpsD/CapB family.</text>
</comment>
<proteinExistence type="inferred from homology"/>
<dbReference type="NCBIfam" id="TIGR01007">
    <property type="entry name" value="eps_fam"/>
    <property type="match status" value="1"/>
</dbReference>
<dbReference type="Gene3D" id="3.40.50.300">
    <property type="entry name" value="P-loop containing nucleotide triphosphate hydrolases"/>
    <property type="match status" value="1"/>
</dbReference>